<feature type="non-terminal residue" evidence="4">
    <location>
        <position position="1"/>
    </location>
</feature>
<keyword evidence="1" id="KW-0472">Membrane</keyword>
<feature type="non-terminal residue" evidence="4">
    <location>
        <position position="162"/>
    </location>
</feature>
<dbReference type="PANTHER" id="PTHR22744">
    <property type="entry name" value="HELIX LOOP HELIX PROTEIN 21-RELATED"/>
    <property type="match status" value="1"/>
</dbReference>
<dbReference type="SMART" id="SM00225">
    <property type="entry name" value="BTB"/>
    <property type="match status" value="1"/>
</dbReference>
<feature type="transmembrane region" description="Helical" evidence="1">
    <location>
        <begin position="12"/>
        <end position="30"/>
    </location>
</feature>
<organism evidence="4 5">
    <name type="scientific">Pristionchus mayeri</name>
    <dbReference type="NCBI Taxonomy" id="1317129"/>
    <lineage>
        <taxon>Eukaryota</taxon>
        <taxon>Metazoa</taxon>
        <taxon>Ecdysozoa</taxon>
        <taxon>Nematoda</taxon>
        <taxon>Chromadorea</taxon>
        <taxon>Rhabditida</taxon>
        <taxon>Rhabditina</taxon>
        <taxon>Diplogasteromorpha</taxon>
        <taxon>Diplogasteroidea</taxon>
        <taxon>Neodiplogasteridae</taxon>
        <taxon>Pristionchus</taxon>
    </lineage>
</organism>
<evidence type="ECO:0000259" key="3">
    <source>
        <dbReference type="PROSITE" id="PS50097"/>
    </source>
</evidence>
<evidence type="ECO:0000256" key="2">
    <source>
        <dbReference type="SAM" id="SignalP"/>
    </source>
</evidence>
<keyword evidence="5" id="KW-1185">Reference proteome</keyword>
<dbReference type="PROSITE" id="PS50097">
    <property type="entry name" value="BTB"/>
    <property type="match status" value="1"/>
</dbReference>
<reference evidence="5" key="1">
    <citation type="submission" date="2022-10" db="EMBL/GenBank/DDBJ databases">
        <title>Genome assembly of Pristionchus species.</title>
        <authorList>
            <person name="Yoshida K."/>
            <person name="Sommer R.J."/>
        </authorList>
    </citation>
    <scope>NUCLEOTIDE SEQUENCE [LARGE SCALE GENOMIC DNA]</scope>
    <source>
        <strain evidence="5">RS5460</strain>
    </source>
</reference>
<dbReference type="SUPFAM" id="SSF54695">
    <property type="entry name" value="POZ domain"/>
    <property type="match status" value="1"/>
</dbReference>
<dbReference type="EMBL" id="BTRK01000005">
    <property type="protein sequence ID" value="GMR55024.1"/>
    <property type="molecule type" value="Genomic_DNA"/>
</dbReference>
<evidence type="ECO:0000256" key="1">
    <source>
        <dbReference type="SAM" id="Phobius"/>
    </source>
</evidence>
<evidence type="ECO:0000313" key="5">
    <source>
        <dbReference type="Proteomes" id="UP001328107"/>
    </source>
</evidence>
<dbReference type="Gene3D" id="3.30.710.10">
    <property type="entry name" value="Potassium Channel Kv1.1, Chain A"/>
    <property type="match status" value="1"/>
</dbReference>
<feature type="domain" description="BTB" evidence="3">
    <location>
        <begin position="40"/>
        <end position="107"/>
    </location>
</feature>
<dbReference type="InterPro" id="IPR011333">
    <property type="entry name" value="SKP1/BTB/POZ_sf"/>
</dbReference>
<proteinExistence type="predicted"/>
<keyword evidence="1" id="KW-1133">Transmembrane helix</keyword>
<dbReference type="CDD" id="cd18186">
    <property type="entry name" value="BTB_POZ_ZBTB_KLHL-like"/>
    <property type="match status" value="1"/>
</dbReference>
<evidence type="ECO:0000313" key="4">
    <source>
        <dbReference type="EMBL" id="GMR55024.1"/>
    </source>
</evidence>
<protein>
    <recommendedName>
        <fullName evidence="3">BTB domain-containing protein</fullName>
    </recommendedName>
</protein>
<gene>
    <name evidence="4" type="ORF">PMAYCL1PPCAC_25219</name>
</gene>
<feature type="chain" id="PRO_5042921985" description="BTB domain-containing protein" evidence="2">
    <location>
        <begin position="24"/>
        <end position="162"/>
    </location>
</feature>
<name>A0AAN5D2A6_9BILA</name>
<dbReference type="AlphaFoldDB" id="A0AAN5D2A6"/>
<comment type="caution">
    <text evidence="4">The sequence shown here is derived from an EMBL/GenBank/DDBJ whole genome shotgun (WGS) entry which is preliminary data.</text>
</comment>
<dbReference type="PANTHER" id="PTHR22744:SF14">
    <property type="entry name" value="BTB DOMAIN-CONTAINING PROTEIN-RELATED"/>
    <property type="match status" value="1"/>
</dbReference>
<feature type="signal peptide" evidence="2">
    <location>
        <begin position="1"/>
        <end position="23"/>
    </location>
</feature>
<keyword evidence="2" id="KW-0732">Signal</keyword>
<dbReference type="InterPro" id="IPR000210">
    <property type="entry name" value="BTB/POZ_dom"/>
</dbReference>
<keyword evidence="1" id="KW-0812">Transmembrane</keyword>
<sequence length="162" mass="18710">HINLISLKSIHSILLFLVAFVYAMSFSPTIDFTDPKDTRHDITLMLDGGKLCTSKQILAVHSPVFNAMFYGNFVEKDKNEVKLQDVCREDFHVALKTLHNPAYEIEEDMRLLDSLLVIADRFDIKAIIDRVEERLINTKSFSAAQLILFVDQHDTFRFIKLH</sequence>
<dbReference type="Proteomes" id="UP001328107">
    <property type="component" value="Unassembled WGS sequence"/>
</dbReference>
<accession>A0AAN5D2A6</accession>
<dbReference type="Pfam" id="PF00651">
    <property type="entry name" value="BTB"/>
    <property type="match status" value="1"/>
</dbReference>